<dbReference type="RefSeq" id="WP_184195029.1">
    <property type="nucleotide sequence ID" value="NZ_BMOX01000002.1"/>
</dbReference>
<keyword evidence="3" id="KW-1185">Reference proteome</keyword>
<organism evidence="2 3">
    <name type="scientific">Polymorphobacter multimanifer</name>
    <dbReference type="NCBI Taxonomy" id="1070431"/>
    <lineage>
        <taxon>Bacteria</taxon>
        <taxon>Pseudomonadati</taxon>
        <taxon>Pseudomonadota</taxon>
        <taxon>Alphaproteobacteria</taxon>
        <taxon>Sphingomonadales</taxon>
        <taxon>Sphingosinicellaceae</taxon>
        <taxon>Polymorphobacter</taxon>
    </lineage>
</organism>
<dbReference type="AlphaFoldDB" id="A0A841L992"/>
<reference evidence="2 3" key="1">
    <citation type="submission" date="2020-08" db="EMBL/GenBank/DDBJ databases">
        <title>Genomic Encyclopedia of Type Strains, Phase IV (KMG-IV): sequencing the most valuable type-strain genomes for metagenomic binning, comparative biology and taxonomic classification.</title>
        <authorList>
            <person name="Goeker M."/>
        </authorList>
    </citation>
    <scope>NUCLEOTIDE SEQUENCE [LARGE SCALE GENOMIC DNA]</scope>
    <source>
        <strain evidence="2 3">DSM 102189</strain>
    </source>
</reference>
<keyword evidence="1" id="KW-0732">Signal</keyword>
<name>A0A841L992_9SPHN</name>
<gene>
    <name evidence="2" type="ORF">FHS79_000559</name>
</gene>
<accession>A0A841L992</accession>
<protein>
    <submittedName>
        <fullName evidence="2">Uncharacterized protein</fullName>
    </submittedName>
</protein>
<evidence type="ECO:0000313" key="3">
    <source>
        <dbReference type="Proteomes" id="UP000538147"/>
    </source>
</evidence>
<feature type="chain" id="PRO_5032860559" evidence="1">
    <location>
        <begin position="24"/>
        <end position="187"/>
    </location>
</feature>
<dbReference type="EMBL" id="JACIIV010000003">
    <property type="protein sequence ID" value="MBB6226405.1"/>
    <property type="molecule type" value="Genomic_DNA"/>
</dbReference>
<comment type="caution">
    <text evidence="2">The sequence shown here is derived from an EMBL/GenBank/DDBJ whole genome shotgun (WGS) entry which is preliminary data.</text>
</comment>
<evidence type="ECO:0000256" key="1">
    <source>
        <dbReference type="SAM" id="SignalP"/>
    </source>
</evidence>
<feature type="signal peptide" evidence="1">
    <location>
        <begin position="1"/>
        <end position="23"/>
    </location>
</feature>
<dbReference type="Proteomes" id="UP000538147">
    <property type="component" value="Unassembled WGS sequence"/>
</dbReference>
<proteinExistence type="predicted"/>
<evidence type="ECO:0000313" key="2">
    <source>
        <dbReference type="EMBL" id="MBB6226405.1"/>
    </source>
</evidence>
<sequence length="187" mass="19599">MAMSMRFLSLSALLLAACASDDAAEPRDRRPGWPSLAPRADEVSPLVPRVPLGRCVGCSPDAPAAPPQLPALAGLPAIVEQPLPADAAARLTEIESEIARVEAEWPVLQRDARRAIAAAGAEAKAIESEAQASRFEVLFQPLGVQDSALASLEPVFAQAQGGEALAARASALRARLEALDAIRRRGL</sequence>
<dbReference type="PROSITE" id="PS51257">
    <property type="entry name" value="PROKAR_LIPOPROTEIN"/>
    <property type="match status" value="1"/>
</dbReference>